<protein>
    <recommendedName>
        <fullName evidence="3">DUF2244 domain-containing protein</fullName>
    </recommendedName>
</protein>
<comment type="caution">
    <text evidence="1">The sequence shown here is derived from an EMBL/GenBank/DDBJ whole genome shotgun (WGS) entry which is preliminary data.</text>
</comment>
<evidence type="ECO:0008006" key="3">
    <source>
        <dbReference type="Google" id="ProtNLM"/>
    </source>
</evidence>
<dbReference type="EMBL" id="NTKD01000016">
    <property type="protein sequence ID" value="PDH39993.1"/>
    <property type="molecule type" value="Genomic_DNA"/>
</dbReference>
<organism evidence="1 2">
    <name type="scientific">OM182 bacterium MED-G24</name>
    <dbReference type="NCBI Taxonomy" id="1986255"/>
    <lineage>
        <taxon>Bacteria</taxon>
        <taxon>Pseudomonadati</taxon>
        <taxon>Pseudomonadota</taxon>
        <taxon>Gammaproteobacteria</taxon>
        <taxon>OMG group</taxon>
        <taxon>OM182 clade</taxon>
    </lineage>
</organism>
<sequence length="129" mass="13987">MAMAGGLLSVLIGVALLPFAGVTLIAGVACIYLPLNQLHTSPHRGNVSIQRSVLFIPVLRRALKMHEMSHISIHKSGSAGQGVDRVEHYRIQIHDNQDGAVTMVEDVDGEDVALHFRDHLAQRIGIPAK</sequence>
<dbReference type="Proteomes" id="UP000219327">
    <property type="component" value="Unassembled WGS sequence"/>
</dbReference>
<gene>
    <name evidence="1" type="ORF">CNE99_04305</name>
</gene>
<reference evidence="1 2" key="1">
    <citation type="submission" date="2017-08" db="EMBL/GenBank/DDBJ databases">
        <title>Fine stratification of microbial communities through a metagenomic profile of the photic zone.</title>
        <authorList>
            <person name="Haro-Moreno J.M."/>
            <person name="Lopez-Perez M."/>
            <person name="De La Torre J."/>
            <person name="Picazo A."/>
            <person name="Camacho A."/>
            <person name="Rodriguez-Valera F."/>
        </authorList>
    </citation>
    <scope>NUCLEOTIDE SEQUENCE [LARGE SCALE GENOMIC DNA]</scope>
    <source>
        <strain evidence="1">MED-G24</strain>
    </source>
</reference>
<evidence type="ECO:0000313" key="1">
    <source>
        <dbReference type="EMBL" id="PDH39993.1"/>
    </source>
</evidence>
<evidence type="ECO:0000313" key="2">
    <source>
        <dbReference type="Proteomes" id="UP000219327"/>
    </source>
</evidence>
<accession>A0A2A5WUQ7</accession>
<name>A0A2A5WUQ7_9GAMM</name>
<dbReference type="AlphaFoldDB" id="A0A2A5WUQ7"/>
<proteinExistence type="predicted"/>